<reference evidence="2" key="1">
    <citation type="submission" date="2025-08" db="UniProtKB">
        <authorList>
            <consortium name="RefSeq"/>
        </authorList>
    </citation>
    <scope>IDENTIFICATION</scope>
    <source>
        <strain evidence="2">15112-1751.03</strain>
        <tissue evidence="2">Whole Adult</tissue>
    </source>
</reference>
<protein>
    <submittedName>
        <fullName evidence="2">Uncharacterized protein LOC117570771</fullName>
    </submittedName>
</protein>
<accession>A0A6P8WXN3</accession>
<dbReference type="RefSeq" id="XP_034108511.1">
    <property type="nucleotide sequence ID" value="XM_034252620.2"/>
</dbReference>
<proteinExistence type="predicted"/>
<keyword evidence="1" id="KW-1185">Reference proteome</keyword>
<gene>
    <name evidence="2" type="primary">LOC117570771</name>
</gene>
<dbReference type="OrthoDB" id="7846417at2759"/>
<organism evidence="1 2">
    <name type="scientific">Drosophila albomicans</name>
    <name type="common">Fruit fly</name>
    <dbReference type="NCBI Taxonomy" id="7291"/>
    <lineage>
        <taxon>Eukaryota</taxon>
        <taxon>Metazoa</taxon>
        <taxon>Ecdysozoa</taxon>
        <taxon>Arthropoda</taxon>
        <taxon>Hexapoda</taxon>
        <taxon>Insecta</taxon>
        <taxon>Pterygota</taxon>
        <taxon>Neoptera</taxon>
        <taxon>Endopterygota</taxon>
        <taxon>Diptera</taxon>
        <taxon>Brachycera</taxon>
        <taxon>Muscomorpha</taxon>
        <taxon>Ephydroidea</taxon>
        <taxon>Drosophilidae</taxon>
        <taxon>Drosophila</taxon>
    </lineage>
</organism>
<evidence type="ECO:0000313" key="1">
    <source>
        <dbReference type="Proteomes" id="UP000515160"/>
    </source>
</evidence>
<dbReference type="GeneID" id="117570771"/>
<sequence>MASNKKLSKKREQEMEPTVAIRPQGFAIEQLRQTLDHSSLKDKTLFVHITDNVLELIDGIGQLMSREEIEFGAEPLATLHVTGMMVYMMHHDDLASTQVQRTMFMQRCFDYMACTEETHVHELCGQILCMLDINDSDIMLNLIICCRSASPLNTMAQIVCNCLLWAMLDKLTDLGFDSYRLRAYPEMMMAIAMVNPLDYLQNYLHSLNLIVRVIAALLMAGPYGSIEKLRNEVGLPLDMLVLPTDDAAVLFRWLNTIVKELRSELQVRDSRVQERMVVLETTCELMKLVHANLTEFYQQLYSCTDFDNDDGFVSDQPCDEHGEDFEWLL</sequence>
<evidence type="ECO:0000313" key="2">
    <source>
        <dbReference type="RefSeq" id="XP_034108511.1"/>
    </source>
</evidence>
<dbReference type="AlphaFoldDB" id="A0A6P8WXN3"/>
<name>A0A6P8WXN3_DROAB</name>
<dbReference type="Proteomes" id="UP000515160">
    <property type="component" value="Chromosome X"/>
</dbReference>